<evidence type="ECO:0000313" key="1">
    <source>
        <dbReference type="EMBL" id="GMH22085.1"/>
    </source>
</evidence>
<gene>
    <name evidence="1" type="ORF">Nepgr_023928</name>
</gene>
<dbReference type="EMBL" id="BSYO01000024">
    <property type="protein sequence ID" value="GMH22085.1"/>
    <property type="molecule type" value="Genomic_DNA"/>
</dbReference>
<sequence>MLTQTSKEIKTPSATAFCLMPSVGLYISTMRPPSAVAVEKNINEPPQQRQSSVGIRSSILQQQQVLETHSIHQLIVAPISISLPRKAEVKHRADQFIGTSAGGDDKQPSEKL</sequence>
<name>A0AAD3T292_NEPGR</name>
<dbReference type="AlphaFoldDB" id="A0AAD3T292"/>
<keyword evidence="2" id="KW-1185">Reference proteome</keyword>
<accession>A0AAD3T292</accession>
<comment type="caution">
    <text evidence="1">The sequence shown here is derived from an EMBL/GenBank/DDBJ whole genome shotgun (WGS) entry which is preliminary data.</text>
</comment>
<organism evidence="1 2">
    <name type="scientific">Nepenthes gracilis</name>
    <name type="common">Slender pitcher plant</name>
    <dbReference type="NCBI Taxonomy" id="150966"/>
    <lineage>
        <taxon>Eukaryota</taxon>
        <taxon>Viridiplantae</taxon>
        <taxon>Streptophyta</taxon>
        <taxon>Embryophyta</taxon>
        <taxon>Tracheophyta</taxon>
        <taxon>Spermatophyta</taxon>
        <taxon>Magnoliopsida</taxon>
        <taxon>eudicotyledons</taxon>
        <taxon>Gunneridae</taxon>
        <taxon>Pentapetalae</taxon>
        <taxon>Caryophyllales</taxon>
        <taxon>Nepenthaceae</taxon>
        <taxon>Nepenthes</taxon>
    </lineage>
</organism>
<evidence type="ECO:0000313" key="2">
    <source>
        <dbReference type="Proteomes" id="UP001279734"/>
    </source>
</evidence>
<proteinExistence type="predicted"/>
<dbReference type="Proteomes" id="UP001279734">
    <property type="component" value="Unassembled WGS sequence"/>
</dbReference>
<protein>
    <submittedName>
        <fullName evidence="1">Uncharacterized protein</fullName>
    </submittedName>
</protein>
<reference evidence="1" key="1">
    <citation type="submission" date="2023-05" db="EMBL/GenBank/DDBJ databases">
        <title>Nepenthes gracilis genome sequencing.</title>
        <authorList>
            <person name="Fukushima K."/>
        </authorList>
    </citation>
    <scope>NUCLEOTIDE SEQUENCE</scope>
    <source>
        <strain evidence="1">SING2019-196</strain>
    </source>
</reference>